<dbReference type="RefSeq" id="WP_344926850.1">
    <property type="nucleotide sequence ID" value="NZ_BAAAYK010000038.1"/>
</dbReference>
<gene>
    <name evidence="2" type="ORF">GCM10020366_27730</name>
</gene>
<name>A0ABP6RP94_9PSEU</name>
<proteinExistence type="predicted"/>
<feature type="transmembrane region" description="Helical" evidence="1">
    <location>
        <begin position="101"/>
        <end position="121"/>
    </location>
</feature>
<keyword evidence="1" id="KW-0812">Transmembrane</keyword>
<evidence type="ECO:0000313" key="2">
    <source>
        <dbReference type="EMBL" id="GAA3357887.1"/>
    </source>
</evidence>
<dbReference type="PROSITE" id="PS51257">
    <property type="entry name" value="PROKAR_LIPOPROTEIN"/>
    <property type="match status" value="1"/>
</dbReference>
<feature type="transmembrane region" description="Helical" evidence="1">
    <location>
        <begin position="77"/>
        <end position="95"/>
    </location>
</feature>
<keyword evidence="1" id="KW-0472">Membrane</keyword>
<organism evidence="2 3">
    <name type="scientific">Saccharopolyspora gregorii</name>
    <dbReference type="NCBI Taxonomy" id="33914"/>
    <lineage>
        <taxon>Bacteria</taxon>
        <taxon>Bacillati</taxon>
        <taxon>Actinomycetota</taxon>
        <taxon>Actinomycetes</taxon>
        <taxon>Pseudonocardiales</taxon>
        <taxon>Pseudonocardiaceae</taxon>
        <taxon>Saccharopolyspora</taxon>
    </lineage>
</organism>
<evidence type="ECO:0000313" key="3">
    <source>
        <dbReference type="Proteomes" id="UP001500483"/>
    </source>
</evidence>
<evidence type="ECO:0000256" key="1">
    <source>
        <dbReference type="SAM" id="Phobius"/>
    </source>
</evidence>
<keyword evidence="3" id="KW-1185">Reference proteome</keyword>
<comment type="caution">
    <text evidence="2">The sequence shown here is derived from an EMBL/GenBank/DDBJ whole genome shotgun (WGS) entry which is preliminary data.</text>
</comment>
<dbReference type="Proteomes" id="UP001500483">
    <property type="component" value="Unassembled WGS sequence"/>
</dbReference>
<feature type="transmembrane region" description="Helical" evidence="1">
    <location>
        <begin position="43"/>
        <end position="65"/>
    </location>
</feature>
<keyword evidence="1" id="KW-1133">Transmembrane helix</keyword>
<reference evidence="3" key="1">
    <citation type="journal article" date="2019" name="Int. J. Syst. Evol. Microbiol.">
        <title>The Global Catalogue of Microorganisms (GCM) 10K type strain sequencing project: providing services to taxonomists for standard genome sequencing and annotation.</title>
        <authorList>
            <consortium name="The Broad Institute Genomics Platform"/>
            <consortium name="The Broad Institute Genome Sequencing Center for Infectious Disease"/>
            <person name="Wu L."/>
            <person name="Ma J."/>
        </authorList>
    </citation>
    <scope>NUCLEOTIDE SEQUENCE [LARGE SCALE GENOMIC DNA]</scope>
    <source>
        <strain evidence="3">JCM 9687</strain>
    </source>
</reference>
<protein>
    <submittedName>
        <fullName evidence="2">Uncharacterized protein</fullName>
    </submittedName>
</protein>
<sequence length="138" mass="14856">MRFHFYIVLLRCSGASGIGVLLGCAIASLFGLLLGRISLTPGWLLGAPVLALLGAAAGLITARLTRLWLLPCIARRRLLFTLIGAGALPLGFGGINQTTHPGPPAVVVVLLSAAVLVWLWFRGFQRELALVRQYRWGR</sequence>
<dbReference type="EMBL" id="BAAAYK010000038">
    <property type="protein sequence ID" value="GAA3357887.1"/>
    <property type="molecule type" value="Genomic_DNA"/>
</dbReference>
<feature type="transmembrane region" description="Helical" evidence="1">
    <location>
        <begin position="12"/>
        <end position="37"/>
    </location>
</feature>
<accession>A0ABP6RP94</accession>